<proteinExistence type="predicted"/>
<dbReference type="Proteomes" id="UP001515683">
    <property type="component" value="Unassembled WGS sequence"/>
</dbReference>
<organism evidence="1 2">
    <name type="scientific">Candidatus Pantoea multigeneris</name>
    <dbReference type="NCBI Taxonomy" id="2608357"/>
    <lineage>
        <taxon>Bacteria</taxon>
        <taxon>Pseudomonadati</taxon>
        <taxon>Pseudomonadota</taxon>
        <taxon>Gammaproteobacteria</taxon>
        <taxon>Enterobacterales</taxon>
        <taxon>Erwiniaceae</taxon>
        <taxon>Pantoea</taxon>
    </lineage>
</organism>
<protein>
    <submittedName>
        <fullName evidence="1">Uncharacterized protein</fullName>
    </submittedName>
</protein>
<evidence type="ECO:0000313" key="1">
    <source>
        <dbReference type="EMBL" id="NIF20286.1"/>
    </source>
</evidence>
<dbReference type="EMBL" id="VWXF01000001">
    <property type="protein sequence ID" value="NIF20286.1"/>
    <property type="molecule type" value="Genomic_DNA"/>
</dbReference>
<dbReference type="SUPFAM" id="SSF47413">
    <property type="entry name" value="lambda repressor-like DNA-binding domains"/>
    <property type="match status" value="1"/>
</dbReference>
<sequence length="107" mass="11633">MRSSAITSNSVHLKCKPEVLESYFHQQVLARGNKPLALDMGIHPSGLSRTKMRMVGLACRLICQLGLPDDCLFSADEGKSVVLRGELAAKLLSMLEHLKMPAEGIDG</sequence>
<keyword evidence="2" id="KW-1185">Reference proteome</keyword>
<name>A0ABX0R4E6_9GAMM</name>
<gene>
    <name evidence="1" type="ORF">F3J40_01460</name>
</gene>
<dbReference type="RefSeq" id="WP_167012223.1">
    <property type="nucleotide sequence ID" value="NZ_VWXF01000001.1"/>
</dbReference>
<comment type="caution">
    <text evidence="1">The sequence shown here is derived from an EMBL/GenBank/DDBJ whole genome shotgun (WGS) entry which is preliminary data.</text>
</comment>
<accession>A0ABX0R4E6</accession>
<dbReference type="InterPro" id="IPR010982">
    <property type="entry name" value="Lambda_DNA-bd_dom_sf"/>
</dbReference>
<evidence type="ECO:0000313" key="2">
    <source>
        <dbReference type="Proteomes" id="UP001515683"/>
    </source>
</evidence>
<reference evidence="1 2" key="1">
    <citation type="journal article" date="2019" name="bioRxiv">
        <title>Bacteria contribute to plant secondary compound degradation in a generalist herbivore system.</title>
        <authorList>
            <person name="Francoeur C.B."/>
            <person name="Khadempour L."/>
            <person name="Moreira-Soto R.D."/>
            <person name="Gotting K."/>
            <person name="Book A.J."/>
            <person name="Pinto-Tomas A.A."/>
            <person name="Keefover-Ring K."/>
            <person name="Currie C.R."/>
        </authorList>
    </citation>
    <scope>NUCLEOTIDE SEQUENCE [LARGE SCALE GENOMIC DNA]</scope>
    <source>
        <strain evidence="1">Acro-835</strain>
    </source>
</reference>